<dbReference type="InterPro" id="IPR017970">
    <property type="entry name" value="Homeobox_CS"/>
</dbReference>
<feature type="domain" description="Homeobox" evidence="14">
    <location>
        <begin position="75"/>
        <end position="135"/>
    </location>
</feature>
<evidence type="ECO:0000259" key="14">
    <source>
        <dbReference type="PROSITE" id="PS50071"/>
    </source>
</evidence>
<dbReference type="PROSITE" id="PS00032">
    <property type="entry name" value="ANTENNAPEDIA"/>
    <property type="match status" value="1"/>
</dbReference>
<comment type="caution">
    <text evidence="15">The sequence shown here is derived from an EMBL/GenBank/DDBJ whole genome shotgun (WGS) entry which is preliminary data.</text>
</comment>
<dbReference type="InterPro" id="IPR001356">
    <property type="entry name" value="HD"/>
</dbReference>
<proteinExistence type="inferred from homology"/>
<dbReference type="PRINTS" id="PR00024">
    <property type="entry name" value="HOMEOBOX"/>
</dbReference>
<evidence type="ECO:0000256" key="1">
    <source>
        <dbReference type="ARBA" id="ARBA00003263"/>
    </source>
</evidence>
<evidence type="ECO:0000256" key="5">
    <source>
        <dbReference type="ARBA" id="ARBA00023015"/>
    </source>
</evidence>
<evidence type="ECO:0000256" key="7">
    <source>
        <dbReference type="ARBA" id="ARBA00023155"/>
    </source>
</evidence>
<evidence type="ECO:0000256" key="9">
    <source>
        <dbReference type="ARBA" id="ARBA00023242"/>
    </source>
</evidence>
<comment type="similarity">
    <text evidence="3 12">Belongs to the Antp homeobox family.</text>
</comment>
<accession>A0A7J6BD52</accession>
<dbReference type="Gene3D" id="1.10.10.60">
    <property type="entry name" value="Homeodomain-like"/>
    <property type="match status" value="1"/>
</dbReference>
<keyword evidence="6 10" id="KW-0238">DNA-binding</keyword>
<evidence type="ECO:0000256" key="12">
    <source>
        <dbReference type="RuleBase" id="RU004442"/>
    </source>
</evidence>
<keyword evidence="8" id="KW-0804">Transcription</keyword>
<organism evidence="15 16">
    <name type="scientific">Ameiurus melas</name>
    <name type="common">Black bullhead</name>
    <name type="synonym">Silurus melas</name>
    <dbReference type="NCBI Taxonomy" id="219545"/>
    <lineage>
        <taxon>Eukaryota</taxon>
        <taxon>Metazoa</taxon>
        <taxon>Chordata</taxon>
        <taxon>Craniata</taxon>
        <taxon>Vertebrata</taxon>
        <taxon>Euteleostomi</taxon>
        <taxon>Actinopterygii</taxon>
        <taxon>Neopterygii</taxon>
        <taxon>Teleostei</taxon>
        <taxon>Ostariophysi</taxon>
        <taxon>Siluriformes</taxon>
        <taxon>Ictaluridae</taxon>
        <taxon>Ameiurus</taxon>
    </lineage>
</organism>
<dbReference type="GO" id="GO:0000978">
    <property type="term" value="F:RNA polymerase II cis-regulatory region sequence-specific DNA binding"/>
    <property type="evidence" value="ECO:0007669"/>
    <property type="project" value="TreeGrafter"/>
</dbReference>
<keyword evidence="16" id="KW-1185">Reference proteome</keyword>
<protein>
    <recommendedName>
        <fullName evidence="14">Homeobox domain-containing protein</fullName>
    </recommendedName>
</protein>
<dbReference type="PROSITE" id="PS50071">
    <property type="entry name" value="HOMEOBOX_2"/>
    <property type="match status" value="1"/>
</dbReference>
<comment type="function">
    <text evidence="1">Sequence-specific transcription factor which is part of a developmental regulatory system that provides cells with specific positional identities on the anterior-posterior axis.</text>
</comment>
<keyword evidence="5" id="KW-0805">Transcription regulation</keyword>
<dbReference type="Proteomes" id="UP000593565">
    <property type="component" value="Unassembled WGS sequence"/>
</dbReference>
<dbReference type="GO" id="GO:0009952">
    <property type="term" value="P:anterior/posterior pattern specification"/>
    <property type="evidence" value="ECO:0007669"/>
    <property type="project" value="TreeGrafter"/>
</dbReference>
<dbReference type="GO" id="GO:0000981">
    <property type="term" value="F:DNA-binding transcription factor activity, RNA polymerase II-specific"/>
    <property type="evidence" value="ECO:0007669"/>
    <property type="project" value="InterPro"/>
</dbReference>
<feature type="compositionally biased region" description="Acidic residues" evidence="13">
    <location>
        <begin position="151"/>
        <end position="160"/>
    </location>
</feature>
<feature type="region of interest" description="Disordered" evidence="13">
    <location>
        <begin position="136"/>
        <end position="160"/>
    </location>
</feature>
<dbReference type="PANTHER" id="PTHR45659:SF4">
    <property type="entry name" value="HOMEOBOX PROTEIN ABDOMINAL-A"/>
    <property type="match status" value="1"/>
</dbReference>
<dbReference type="InterPro" id="IPR050296">
    <property type="entry name" value="Antp_homeobox"/>
</dbReference>
<dbReference type="AlphaFoldDB" id="A0A7J6BD52"/>
<evidence type="ECO:0000256" key="3">
    <source>
        <dbReference type="ARBA" id="ARBA00009107"/>
    </source>
</evidence>
<evidence type="ECO:0000256" key="10">
    <source>
        <dbReference type="PROSITE-ProRule" id="PRU00108"/>
    </source>
</evidence>
<comment type="subcellular location">
    <subcellularLocation>
        <location evidence="2 10 11">Nucleus</location>
    </subcellularLocation>
</comment>
<dbReference type="SMART" id="SM00389">
    <property type="entry name" value="HOX"/>
    <property type="match status" value="1"/>
</dbReference>
<evidence type="ECO:0000313" key="15">
    <source>
        <dbReference type="EMBL" id="KAF4092800.1"/>
    </source>
</evidence>
<keyword evidence="7 10" id="KW-0371">Homeobox</keyword>
<reference evidence="15 16" key="1">
    <citation type="submission" date="2020-02" db="EMBL/GenBank/DDBJ databases">
        <title>A chromosome-scale genome assembly of the black bullhead catfish (Ameiurus melas).</title>
        <authorList>
            <person name="Wen M."/>
            <person name="Zham M."/>
            <person name="Cabau C."/>
            <person name="Klopp C."/>
            <person name="Donnadieu C."/>
            <person name="Roques C."/>
            <person name="Bouchez O."/>
            <person name="Lampietro C."/>
            <person name="Jouanno E."/>
            <person name="Herpin A."/>
            <person name="Louis A."/>
            <person name="Berthelot C."/>
            <person name="Parey E."/>
            <person name="Roest-Crollius H."/>
            <person name="Braasch I."/>
            <person name="Postlethwait J."/>
            <person name="Robinson-Rechavi M."/>
            <person name="Echchiki A."/>
            <person name="Begum T."/>
            <person name="Montfort J."/>
            <person name="Schartl M."/>
            <person name="Bobe J."/>
            <person name="Guiguen Y."/>
        </authorList>
    </citation>
    <scope>NUCLEOTIDE SEQUENCE [LARGE SCALE GENOMIC DNA]</scope>
    <source>
        <strain evidence="15">M_S1</strain>
        <tissue evidence="15">Blood</tissue>
    </source>
</reference>
<evidence type="ECO:0000256" key="13">
    <source>
        <dbReference type="SAM" id="MobiDB-lite"/>
    </source>
</evidence>
<dbReference type="InterPro" id="IPR017995">
    <property type="entry name" value="Homeobox_antennapedia"/>
</dbReference>
<dbReference type="PRINTS" id="PR00025">
    <property type="entry name" value="ANTENNAPEDIA"/>
</dbReference>
<evidence type="ECO:0000313" key="16">
    <source>
        <dbReference type="Proteomes" id="UP000593565"/>
    </source>
</evidence>
<dbReference type="InterPro" id="IPR020479">
    <property type="entry name" value="HD_metazoa"/>
</dbReference>
<dbReference type="SUPFAM" id="SSF46689">
    <property type="entry name" value="Homeodomain-like"/>
    <property type="match status" value="1"/>
</dbReference>
<feature type="DNA-binding region" description="Homeobox" evidence="10">
    <location>
        <begin position="77"/>
        <end position="136"/>
    </location>
</feature>
<dbReference type="PANTHER" id="PTHR45659">
    <property type="entry name" value="HOMEOBOX PROTEIN HOX"/>
    <property type="match status" value="1"/>
</dbReference>
<evidence type="ECO:0000256" key="6">
    <source>
        <dbReference type="ARBA" id="ARBA00023125"/>
    </source>
</evidence>
<dbReference type="GO" id="GO:0005634">
    <property type="term" value="C:nucleus"/>
    <property type="evidence" value="ECO:0007669"/>
    <property type="project" value="UniProtKB-SubCell"/>
</dbReference>
<dbReference type="FunFam" id="1.10.10.60:FF:000017">
    <property type="entry name" value="Homeobox protein antennapedia"/>
    <property type="match status" value="1"/>
</dbReference>
<evidence type="ECO:0000256" key="11">
    <source>
        <dbReference type="RuleBase" id="RU000682"/>
    </source>
</evidence>
<evidence type="ECO:0000256" key="2">
    <source>
        <dbReference type="ARBA" id="ARBA00004123"/>
    </source>
</evidence>
<dbReference type="InterPro" id="IPR001827">
    <property type="entry name" value="Homeobox_Antennapedia_CS"/>
</dbReference>
<dbReference type="CDD" id="cd00086">
    <property type="entry name" value="homeodomain"/>
    <property type="match status" value="1"/>
</dbReference>
<dbReference type="EMBL" id="JAAGNN010000002">
    <property type="protein sequence ID" value="KAF4092800.1"/>
    <property type="molecule type" value="Genomic_DNA"/>
</dbReference>
<dbReference type="PROSITE" id="PS00027">
    <property type="entry name" value="HOMEOBOX_1"/>
    <property type="match status" value="1"/>
</dbReference>
<name>A0A7J6BD52_AMEME</name>
<evidence type="ECO:0000256" key="8">
    <source>
        <dbReference type="ARBA" id="ARBA00023163"/>
    </source>
</evidence>
<gene>
    <name evidence="15" type="ORF">AMELA_G00025480</name>
</gene>
<keyword evidence="9 10" id="KW-0539">Nucleus</keyword>
<keyword evidence="4" id="KW-0217">Developmental protein</keyword>
<sequence length="160" mass="19062">MDTNNDSLSTQSQGRYSSAYNLGDSSLDIHCSPIRNQRLTVMCADPSSCSKTNHRYCHQQKDNLRLYPWMRSTGAERKRGRQTYTHYQTLELEKEFHFDRYLTRRRRVEIAHALHLTERQIKIWFQNRRMKWKKENKAISCRSPTAGHPGEEEEERASRE</sequence>
<dbReference type="Pfam" id="PF00046">
    <property type="entry name" value="Homeodomain"/>
    <property type="match status" value="1"/>
</dbReference>
<dbReference type="InterPro" id="IPR009057">
    <property type="entry name" value="Homeodomain-like_sf"/>
</dbReference>
<evidence type="ECO:0000256" key="4">
    <source>
        <dbReference type="ARBA" id="ARBA00022473"/>
    </source>
</evidence>